<accession>A0ABQ9E605</accession>
<evidence type="ECO:0000313" key="1">
    <source>
        <dbReference type="EMBL" id="KAJ8300848.1"/>
    </source>
</evidence>
<sequence>MRYKLFDEALSYIIVIINMILQKNKQYFVNFPSIHYLCSVCGIHIQKAQKTCGNKYCGSDLAKPGAIGYFIQHSVINQLQVMSKKIRFT</sequence>
<organism evidence="1 2">
    <name type="scientific">Tegillarca granosa</name>
    <name type="common">Malaysian cockle</name>
    <name type="synonym">Anadara granosa</name>
    <dbReference type="NCBI Taxonomy" id="220873"/>
    <lineage>
        <taxon>Eukaryota</taxon>
        <taxon>Metazoa</taxon>
        <taxon>Spiralia</taxon>
        <taxon>Lophotrochozoa</taxon>
        <taxon>Mollusca</taxon>
        <taxon>Bivalvia</taxon>
        <taxon>Autobranchia</taxon>
        <taxon>Pteriomorphia</taxon>
        <taxon>Arcoida</taxon>
        <taxon>Arcoidea</taxon>
        <taxon>Arcidae</taxon>
        <taxon>Tegillarca</taxon>
    </lineage>
</organism>
<evidence type="ECO:0000313" key="2">
    <source>
        <dbReference type="Proteomes" id="UP001217089"/>
    </source>
</evidence>
<reference evidence="1 2" key="1">
    <citation type="submission" date="2022-12" db="EMBL/GenBank/DDBJ databases">
        <title>Chromosome-level genome of Tegillarca granosa.</title>
        <authorList>
            <person name="Kim J."/>
        </authorList>
    </citation>
    <scope>NUCLEOTIDE SEQUENCE [LARGE SCALE GENOMIC DNA]</scope>
    <source>
        <strain evidence="1">Teg-2019</strain>
        <tissue evidence="1">Adductor muscle</tissue>
    </source>
</reference>
<gene>
    <name evidence="1" type="ORF">KUTeg_022367</name>
</gene>
<name>A0ABQ9E605_TEGGR</name>
<proteinExistence type="predicted"/>
<comment type="caution">
    <text evidence="1">The sequence shown here is derived from an EMBL/GenBank/DDBJ whole genome shotgun (WGS) entry which is preliminary data.</text>
</comment>
<dbReference type="EMBL" id="JARBDR010000919">
    <property type="protein sequence ID" value="KAJ8300848.1"/>
    <property type="molecule type" value="Genomic_DNA"/>
</dbReference>
<protein>
    <submittedName>
        <fullName evidence="1">Uncharacterized protein</fullName>
    </submittedName>
</protein>
<dbReference type="Proteomes" id="UP001217089">
    <property type="component" value="Unassembled WGS sequence"/>
</dbReference>
<keyword evidence="2" id="KW-1185">Reference proteome</keyword>